<sequence>MRTLLVVLASLLVLDVAFASIYIPKPCEPYWGAAEALSGCRRYEKCRQNRTTCGENNCASIGSEKPLMCTADFGYRCFCRPNLWRNRFGRCVRKDRCS</sequence>
<protein>
    <submittedName>
        <fullName evidence="2">Putative tick til 21</fullName>
    </submittedName>
</protein>
<accession>A0A023FDM7</accession>
<evidence type="ECO:0000256" key="1">
    <source>
        <dbReference type="SAM" id="SignalP"/>
    </source>
</evidence>
<reference evidence="2" key="1">
    <citation type="submission" date="2014-03" db="EMBL/GenBank/DDBJ databases">
        <title>The sialotranscriptome of Amblyomma triste, Amblyomma parvum and Amblyomma cajennense ticks, uncovered by 454-based RNA-seq.</title>
        <authorList>
            <person name="Garcia G.R."/>
            <person name="Gardinassi L.G."/>
            <person name="Ribeiro J.M."/>
            <person name="Anatriello E."/>
            <person name="Ferreira B.R."/>
            <person name="Moreira H.N."/>
            <person name="Mafra C."/>
            <person name="Olegario M.M."/>
            <person name="Szabo P.J."/>
            <person name="Miranda-Santos I.K."/>
            <person name="Maruyama S.R."/>
        </authorList>
    </citation>
    <scope>NUCLEOTIDE SEQUENCE</scope>
    <source>
        <strain evidence="2">Uberlandia</strain>
        <tissue evidence="2">Salivary glands</tissue>
    </source>
</reference>
<name>A0A023FDM7_AMBCJ</name>
<feature type="chain" id="PRO_5001514882" evidence="1">
    <location>
        <begin position="20"/>
        <end position="98"/>
    </location>
</feature>
<evidence type="ECO:0000313" key="2">
    <source>
        <dbReference type="EMBL" id="JAC19597.1"/>
    </source>
</evidence>
<dbReference type="EMBL" id="GBBK01004885">
    <property type="protein sequence ID" value="JAC19597.1"/>
    <property type="molecule type" value="mRNA"/>
</dbReference>
<dbReference type="AlphaFoldDB" id="A0A023FDM7"/>
<dbReference type="Gene3D" id="2.10.25.10">
    <property type="entry name" value="Laminin"/>
    <property type="match status" value="1"/>
</dbReference>
<feature type="signal peptide" evidence="1">
    <location>
        <begin position="1"/>
        <end position="19"/>
    </location>
</feature>
<proteinExistence type="evidence at transcript level"/>
<keyword evidence="1" id="KW-0732">Signal</keyword>
<organism evidence="2">
    <name type="scientific">Amblyomma cajennense</name>
    <name type="common">Cayenne tick</name>
    <name type="synonym">Acarus cajennensis</name>
    <dbReference type="NCBI Taxonomy" id="34607"/>
    <lineage>
        <taxon>Eukaryota</taxon>
        <taxon>Metazoa</taxon>
        <taxon>Ecdysozoa</taxon>
        <taxon>Arthropoda</taxon>
        <taxon>Chelicerata</taxon>
        <taxon>Arachnida</taxon>
        <taxon>Acari</taxon>
        <taxon>Parasitiformes</taxon>
        <taxon>Ixodida</taxon>
        <taxon>Ixodoidea</taxon>
        <taxon>Ixodidae</taxon>
        <taxon>Amblyomminae</taxon>
        <taxon>Amblyomma</taxon>
    </lineage>
</organism>